<feature type="region of interest" description="Disordered" evidence="1">
    <location>
        <begin position="1"/>
        <end position="34"/>
    </location>
</feature>
<evidence type="ECO:0000313" key="2">
    <source>
        <dbReference type="EMBL" id="GBM50527.1"/>
    </source>
</evidence>
<proteinExistence type="predicted"/>
<dbReference type="AlphaFoldDB" id="A0A4Y2GBF9"/>
<dbReference type="Proteomes" id="UP000499080">
    <property type="component" value="Unassembled WGS sequence"/>
</dbReference>
<evidence type="ECO:0000256" key="1">
    <source>
        <dbReference type="SAM" id="MobiDB-lite"/>
    </source>
</evidence>
<evidence type="ECO:0000313" key="3">
    <source>
        <dbReference type="Proteomes" id="UP000499080"/>
    </source>
</evidence>
<dbReference type="EMBL" id="BGPR01001302">
    <property type="protein sequence ID" value="GBM50527.1"/>
    <property type="molecule type" value="Genomic_DNA"/>
</dbReference>
<protein>
    <recommendedName>
        <fullName evidence="4">HTH iclR-type domain-containing protein</fullName>
    </recommendedName>
</protein>
<evidence type="ECO:0008006" key="4">
    <source>
        <dbReference type="Google" id="ProtNLM"/>
    </source>
</evidence>
<reference evidence="2 3" key="1">
    <citation type="journal article" date="2019" name="Sci. Rep.">
        <title>Orb-weaving spider Araneus ventricosus genome elucidates the spidroin gene catalogue.</title>
        <authorList>
            <person name="Kono N."/>
            <person name="Nakamura H."/>
            <person name="Ohtoshi R."/>
            <person name="Moran D.A.P."/>
            <person name="Shinohara A."/>
            <person name="Yoshida Y."/>
            <person name="Fujiwara M."/>
            <person name="Mori M."/>
            <person name="Tomita M."/>
            <person name="Arakawa K."/>
        </authorList>
    </citation>
    <scope>NUCLEOTIDE SEQUENCE [LARGE SCALE GENOMIC DNA]</scope>
</reference>
<keyword evidence="3" id="KW-1185">Reference proteome</keyword>
<sequence length="84" mass="9497">MATSFMVGRRKGRETGNVTNRPRPGRPRRVGQQMQPEDVLAYALAHPQSSIREINKHCGLSKSRIWTILNELGAHPYRPTSMQA</sequence>
<gene>
    <name evidence="2" type="ORF">AVEN_160747_1</name>
</gene>
<organism evidence="2 3">
    <name type="scientific">Araneus ventricosus</name>
    <name type="common">Orbweaver spider</name>
    <name type="synonym">Epeira ventricosa</name>
    <dbReference type="NCBI Taxonomy" id="182803"/>
    <lineage>
        <taxon>Eukaryota</taxon>
        <taxon>Metazoa</taxon>
        <taxon>Ecdysozoa</taxon>
        <taxon>Arthropoda</taxon>
        <taxon>Chelicerata</taxon>
        <taxon>Arachnida</taxon>
        <taxon>Araneae</taxon>
        <taxon>Araneomorphae</taxon>
        <taxon>Entelegynae</taxon>
        <taxon>Araneoidea</taxon>
        <taxon>Araneidae</taxon>
        <taxon>Araneus</taxon>
    </lineage>
</organism>
<name>A0A4Y2GBF9_ARAVE</name>
<comment type="caution">
    <text evidence="2">The sequence shown here is derived from an EMBL/GenBank/DDBJ whole genome shotgun (WGS) entry which is preliminary data.</text>
</comment>
<accession>A0A4Y2GBF9</accession>